<evidence type="ECO:0000313" key="2">
    <source>
        <dbReference type="Proteomes" id="UP000241912"/>
    </source>
</evidence>
<keyword evidence="2" id="KW-1185">Reference proteome</keyword>
<dbReference type="AlphaFoldDB" id="A0A2P7NYR2"/>
<gene>
    <name evidence="1" type="ORF">C7H79_01870</name>
</gene>
<dbReference type="RefSeq" id="WP_106705600.1">
    <property type="nucleotide sequence ID" value="NZ_PXXU01000004.1"/>
</dbReference>
<name>A0A2P7NYR2_9PROT</name>
<accession>A0A2P7NYR2</accession>
<protein>
    <submittedName>
        <fullName evidence="1">Uncharacterized protein</fullName>
    </submittedName>
</protein>
<comment type="caution">
    <text evidence="1">The sequence shown here is derived from an EMBL/GenBank/DDBJ whole genome shotgun (WGS) entry which is preliminary data.</text>
</comment>
<organism evidence="1 2">
    <name type="scientific">Nitrosomonas supralitoralis</name>
    <dbReference type="NCBI Taxonomy" id="2116706"/>
    <lineage>
        <taxon>Bacteria</taxon>
        <taxon>Pseudomonadati</taxon>
        <taxon>Pseudomonadota</taxon>
        <taxon>Betaproteobacteria</taxon>
        <taxon>Nitrosomonadales</taxon>
        <taxon>Nitrosomonadaceae</taxon>
        <taxon>Nitrosomonas</taxon>
    </lineage>
</organism>
<dbReference type="Proteomes" id="UP000241912">
    <property type="component" value="Unassembled WGS sequence"/>
</dbReference>
<evidence type="ECO:0000313" key="1">
    <source>
        <dbReference type="EMBL" id="PSJ18567.1"/>
    </source>
</evidence>
<reference evidence="1 2" key="1">
    <citation type="submission" date="2018-03" db="EMBL/GenBank/DDBJ databases">
        <title>Draft genome of Nitrosomonas supralitoralis APG5.</title>
        <authorList>
            <person name="Urakawa H."/>
            <person name="Lopez J.V."/>
        </authorList>
    </citation>
    <scope>NUCLEOTIDE SEQUENCE [LARGE SCALE GENOMIC DNA]</scope>
    <source>
        <strain evidence="1 2">APG5</strain>
    </source>
</reference>
<sequence>MALAKNRIDNEALYKAEAFWMQANNNFDVPNITSLIEFIFSLRRISPSLNHDVDILNRL</sequence>
<proteinExistence type="predicted"/>
<dbReference type="EMBL" id="PXXU01000004">
    <property type="protein sequence ID" value="PSJ18567.1"/>
    <property type="molecule type" value="Genomic_DNA"/>
</dbReference>